<dbReference type="GO" id="GO:0008270">
    <property type="term" value="F:zinc ion binding"/>
    <property type="evidence" value="ECO:0007669"/>
    <property type="project" value="InterPro"/>
</dbReference>
<dbReference type="PROSITE" id="PS00059">
    <property type="entry name" value="ADH_ZINC"/>
    <property type="match status" value="1"/>
</dbReference>
<keyword evidence="4" id="KW-0560">Oxidoreductase</keyword>
<feature type="non-terminal residue" evidence="6">
    <location>
        <position position="189"/>
    </location>
</feature>
<comment type="cofactor">
    <cofactor evidence="1">
        <name>Zn(2+)</name>
        <dbReference type="ChEBI" id="CHEBI:29105"/>
    </cofactor>
</comment>
<feature type="domain" description="Alcohol dehydrogenase-like N-terminal" evidence="5">
    <location>
        <begin position="72"/>
        <end position="156"/>
    </location>
</feature>
<evidence type="ECO:0000313" key="7">
    <source>
        <dbReference type="Proteomes" id="UP000319769"/>
    </source>
</evidence>
<dbReference type="Pfam" id="PF08240">
    <property type="entry name" value="ADH_N"/>
    <property type="match status" value="1"/>
</dbReference>
<dbReference type="AlphaFoldDB" id="A0A5N0V391"/>
<evidence type="ECO:0000256" key="2">
    <source>
        <dbReference type="ARBA" id="ARBA00022723"/>
    </source>
</evidence>
<comment type="caution">
    <text evidence="6">The sequence shown here is derived from an EMBL/GenBank/DDBJ whole genome shotgun (WGS) entry which is preliminary data.</text>
</comment>
<dbReference type="GO" id="GO:0016491">
    <property type="term" value="F:oxidoreductase activity"/>
    <property type="evidence" value="ECO:0007669"/>
    <property type="project" value="UniProtKB-KW"/>
</dbReference>
<dbReference type="PANTHER" id="PTHR43401">
    <property type="entry name" value="L-THREONINE 3-DEHYDROGENASE"/>
    <property type="match status" value="1"/>
</dbReference>
<name>A0A5N0V391_9PSEU</name>
<evidence type="ECO:0000259" key="5">
    <source>
        <dbReference type="Pfam" id="PF08240"/>
    </source>
</evidence>
<evidence type="ECO:0000256" key="4">
    <source>
        <dbReference type="ARBA" id="ARBA00023002"/>
    </source>
</evidence>
<protein>
    <submittedName>
        <fullName evidence="6">Alcohol dehydrogenase catalytic domain-containing protein</fullName>
    </submittedName>
</protein>
<keyword evidence="2" id="KW-0479">Metal-binding</keyword>
<dbReference type="InterPro" id="IPR050129">
    <property type="entry name" value="Zn_alcohol_dh"/>
</dbReference>
<keyword evidence="7" id="KW-1185">Reference proteome</keyword>
<dbReference type="Gene3D" id="3.90.180.10">
    <property type="entry name" value="Medium-chain alcohol dehydrogenases, catalytic domain"/>
    <property type="match status" value="1"/>
</dbReference>
<dbReference type="SUPFAM" id="SSF50129">
    <property type="entry name" value="GroES-like"/>
    <property type="match status" value="1"/>
</dbReference>
<proteinExistence type="predicted"/>
<dbReference type="Proteomes" id="UP000319769">
    <property type="component" value="Unassembled WGS sequence"/>
</dbReference>
<reference evidence="6" key="1">
    <citation type="submission" date="2019-09" db="EMBL/GenBank/DDBJ databases">
        <authorList>
            <person name="Teo W.F.A."/>
            <person name="Duangmal K."/>
        </authorList>
    </citation>
    <scope>NUCLEOTIDE SEQUENCE [LARGE SCALE GENOMIC DNA]</scope>
    <source>
        <strain evidence="6">K81G1</strain>
    </source>
</reference>
<sequence>MITISIDWLPTWCFRAKSARVFLLHRCACPGLVPIFSITIVIEERWVMRAWQFERVGSPLVLAEVPPPRPAADEVLIDIKAAGLCHTDVGILHEPKWSERIGPFPLTLGHELAGVITEVGADVTGYAVGDRVGVFPAGRTRPGISRDGGYSFQCTALPEDLVPVPEGVTFEQAALGTDAGRAAYRAVVD</sequence>
<dbReference type="InterPro" id="IPR013154">
    <property type="entry name" value="ADH-like_N"/>
</dbReference>
<evidence type="ECO:0000256" key="3">
    <source>
        <dbReference type="ARBA" id="ARBA00022833"/>
    </source>
</evidence>
<gene>
    <name evidence="6" type="ORF">FPZ12_016120</name>
</gene>
<dbReference type="OrthoDB" id="3987021at2"/>
<dbReference type="InterPro" id="IPR002328">
    <property type="entry name" value="ADH_Zn_CS"/>
</dbReference>
<dbReference type="PANTHER" id="PTHR43401:SF2">
    <property type="entry name" value="L-THREONINE 3-DEHYDROGENASE"/>
    <property type="match status" value="1"/>
</dbReference>
<dbReference type="EMBL" id="VMNW02000019">
    <property type="protein sequence ID" value="KAA9160927.1"/>
    <property type="molecule type" value="Genomic_DNA"/>
</dbReference>
<dbReference type="InterPro" id="IPR011032">
    <property type="entry name" value="GroES-like_sf"/>
</dbReference>
<evidence type="ECO:0000256" key="1">
    <source>
        <dbReference type="ARBA" id="ARBA00001947"/>
    </source>
</evidence>
<organism evidence="6 7">
    <name type="scientific">Amycolatopsis acidicola</name>
    <dbReference type="NCBI Taxonomy" id="2596893"/>
    <lineage>
        <taxon>Bacteria</taxon>
        <taxon>Bacillati</taxon>
        <taxon>Actinomycetota</taxon>
        <taxon>Actinomycetes</taxon>
        <taxon>Pseudonocardiales</taxon>
        <taxon>Pseudonocardiaceae</taxon>
        <taxon>Amycolatopsis</taxon>
    </lineage>
</organism>
<accession>A0A5N0V391</accession>
<evidence type="ECO:0000313" key="6">
    <source>
        <dbReference type="EMBL" id="KAA9160927.1"/>
    </source>
</evidence>
<keyword evidence="3" id="KW-0862">Zinc</keyword>